<dbReference type="EMBL" id="MQWB01000001">
    <property type="protein sequence ID" value="OZC03781.1"/>
    <property type="molecule type" value="Genomic_DNA"/>
</dbReference>
<protein>
    <submittedName>
        <fullName evidence="1">Uncharacterized protein</fullName>
    </submittedName>
</protein>
<evidence type="ECO:0000313" key="1">
    <source>
        <dbReference type="EMBL" id="OZC03781.1"/>
    </source>
</evidence>
<dbReference type="AlphaFoldDB" id="A0A259U1D1"/>
<organism evidence="1 2">
    <name type="scientific">Rubricoccus marinus</name>
    <dbReference type="NCBI Taxonomy" id="716817"/>
    <lineage>
        <taxon>Bacteria</taxon>
        <taxon>Pseudomonadati</taxon>
        <taxon>Rhodothermota</taxon>
        <taxon>Rhodothermia</taxon>
        <taxon>Rhodothermales</taxon>
        <taxon>Rubricoccaceae</taxon>
        <taxon>Rubricoccus</taxon>
    </lineage>
</organism>
<sequence length="61" mass="6716">MDGVPQIRPNGHAGFEGAPVDLQIERDGQSIIVSGTSDYLTFRFVCSDIRAYVEGQQHSSY</sequence>
<gene>
    <name evidence="1" type="ORF">BSZ36_12780</name>
</gene>
<comment type="caution">
    <text evidence="1">The sequence shown here is derived from an EMBL/GenBank/DDBJ whole genome shotgun (WGS) entry which is preliminary data.</text>
</comment>
<keyword evidence="2" id="KW-1185">Reference proteome</keyword>
<name>A0A259U1D1_9BACT</name>
<evidence type="ECO:0000313" key="2">
    <source>
        <dbReference type="Proteomes" id="UP000216446"/>
    </source>
</evidence>
<dbReference type="InParanoid" id="A0A259U1D1"/>
<proteinExistence type="predicted"/>
<reference evidence="1 2" key="1">
    <citation type="submission" date="2016-11" db="EMBL/GenBank/DDBJ databases">
        <title>Study of marine rhodopsin-containing bacteria.</title>
        <authorList>
            <person name="Yoshizawa S."/>
            <person name="Kumagai Y."/>
            <person name="Kogure K."/>
        </authorList>
    </citation>
    <scope>NUCLEOTIDE SEQUENCE [LARGE SCALE GENOMIC DNA]</scope>
    <source>
        <strain evidence="1 2">SG-29</strain>
    </source>
</reference>
<accession>A0A259U1D1</accession>
<dbReference type="Proteomes" id="UP000216446">
    <property type="component" value="Unassembled WGS sequence"/>
</dbReference>